<feature type="compositionally biased region" description="Basic and acidic residues" evidence="1">
    <location>
        <begin position="19"/>
        <end position="34"/>
    </location>
</feature>
<evidence type="ECO:0000256" key="1">
    <source>
        <dbReference type="SAM" id="MobiDB-lite"/>
    </source>
</evidence>
<dbReference type="EMBL" id="JH816975">
    <property type="protein sequence ID" value="EKC22240.1"/>
    <property type="molecule type" value="Genomic_DNA"/>
</dbReference>
<organism evidence="2">
    <name type="scientific">Magallana gigas</name>
    <name type="common">Pacific oyster</name>
    <name type="synonym">Crassostrea gigas</name>
    <dbReference type="NCBI Taxonomy" id="29159"/>
    <lineage>
        <taxon>Eukaryota</taxon>
        <taxon>Metazoa</taxon>
        <taxon>Spiralia</taxon>
        <taxon>Lophotrochozoa</taxon>
        <taxon>Mollusca</taxon>
        <taxon>Bivalvia</taxon>
        <taxon>Autobranchia</taxon>
        <taxon>Pteriomorphia</taxon>
        <taxon>Ostreida</taxon>
        <taxon>Ostreoidea</taxon>
        <taxon>Ostreidae</taxon>
        <taxon>Magallana</taxon>
    </lineage>
</organism>
<evidence type="ECO:0000313" key="2">
    <source>
        <dbReference type="EMBL" id="EKC22240.1"/>
    </source>
</evidence>
<feature type="compositionally biased region" description="Acidic residues" evidence="1">
    <location>
        <begin position="50"/>
        <end position="60"/>
    </location>
</feature>
<dbReference type="InParanoid" id="K1Q084"/>
<gene>
    <name evidence="2" type="ORF">CGI_10002590</name>
</gene>
<name>K1Q084_MAGGI</name>
<proteinExistence type="predicted"/>
<feature type="compositionally biased region" description="Basic and acidic residues" evidence="1">
    <location>
        <begin position="117"/>
        <end position="153"/>
    </location>
</feature>
<dbReference type="GO" id="GO:0016853">
    <property type="term" value="F:isomerase activity"/>
    <property type="evidence" value="ECO:0007669"/>
    <property type="project" value="UniProtKB-KW"/>
</dbReference>
<protein>
    <submittedName>
        <fullName evidence="2">Peptidyl-prolyl cis-trans isomerase SDCCAG10</fullName>
    </submittedName>
</protein>
<dbReference type="CDD" id="cd22288">
    <property type="entry name" value="CWC27_CTD"/>
    <property type="match status" value="1"/>
</dbReference>
<dbReference type="HOGENOM" id="CLU_357627_0_0_1"/>
<feature type="compositionally biased region" description="Basic and acidic residues" evidence="1">
    <location>
        <begin position="61"/>
        <end position="77"/>
    </location>
</feature>
<dbReference type="AlphaFoldDB" id="K1Q084"/>
<accession>K1Q084</accession>
<reference evidence="2" key="1">
    <citation type="journal article" date="2012" name="Nature">
        <title>The oyster genome reveals stress adaptation and complexity of shell formation.</title>
        <authorList>
            <person name="Zhang G."/>
            <person name="Fang X."/>
            <person name="Guo X."/>
            <person name="Li L."/>
            <person name="Luo R."/>
            <person name="Xu F."/>
            <person name="Yang P."/>
            <person name="Zhang L."/>
            <person name="Wang X."/>
            <person name="Qi H."/>
            <person name="Xiong Z."/>
            <person name="Que H."/>
            <person name="Xie Y."/>
            <person name="Holland P.W."/>
            <person name="Paps J."/>
            <person name="Zhu Y."/>
            <person name="Wu F."/>
            <person name="Chen Y."/>
            <person name="Wang J."/>
            <person name="Peng C."/>
            <person name="Meng J."/>
            <person name="Yang L."/>
            <person name="Liu J."/>
            <person name="Wen B."/>
            <person name="Zhang N."/>
            <person name="Huang Z."/>
            <person name="Zhu Q."/>
            <person name="Feng Y."/>
            <person name="Mount A."/>
            <person name="Hedgecock D."/>
            <person name="Xu Z."/>
            <person name="Liu Y."/>
            <person name="Domazet-Loso T."/>
            <person name="Du Y."/>
            <person name="Sun X."/>
            <person name="Zhang S."/>
            <person name="Liu B."/>
            <person name="Cheng P."/>
            <person name="Jiang X."/>
            <person name="Li J."/>
            <person name="Fan D."/>
            <person name="Wang W."/>
            <person name="Fu W."/>
            <person name="Wang T."/>
            <person name="Wang B."/>
            <person name="Zhang J."/>
            <person name="Peng Z."/>
            <person name="Li Y."/>
            <person name="Li N."/>
            <person name="Wang J."/>
            <person name="Chen M."/>
            <person name="He Y."/>
            <person name="Tan F."/>
            <person name="Song X."/>
            <person name="Zheng Q."/>
            <person name="Huang R."/>
            <person name="Yang H."/>
            <person name="Du X."/>
            <person name="Chen L."/>
            <person name="Yang M."/>
            <person name="Gaffney P.M."/>
            <person name="Wang S."/>
            <person name="Luo L."/>
            <person name="She Z."/>
            <person name="Ming Y."/>
            <person name="Huang W."/>
            <person name="Zhang S."/>
            <person name="Huang B."/>
            <person name="Zhang Y."/>
            <person name="Qu T."/>
            <person name="Ni P."/>
            <person name="Miao G."/>
            <person name="Wang J."/>
            <person name="Wang Q."/>
            <person name="Steinberg C.E."/>
            <person name="Wang H."/>
            <person name="Li N."/>
            <person name="Qian L."/>
            <person name="Zhang G."/>
            <person name="Li Y."/>
            <person name="Yang H."/>
            <person name="Liu X."/>
            <person name="Wang J."/>
            <person name="Yin Y."/>
            <person name="Wang J."/>
        </authorList>
    </citation>
    <scope>NUCLEOTIDE SEQUENCE [LARGE SCALE GENOMIC DNA]</scope>
    <source>
        <strain evidence="2">05x7-T-G4-1.051#20</strain>
    </source>
</reference>
<keyword evidence="2" id="KW-0413">Isomerase</keyword>
<feature type="region of interest" description="Disordered" evidence="1">
    <location>
        <begin position="17"/>
        <end position="164"/>
    </location>
</feature>
<sequence>MAGSRILSNPFEDIVPRVNAEDRKSKDSKEEKVKSKSKATKNYKLLSFGDEAEEQEEEVDLVSKDSKGKGKSSHDLIDDPTLSTETTEIDSEEVRQRLAQPPKEKKAKTPPPDEESENKKKISRTEELRLEAKRLKRDLKGLKSEKSQDQKDVPEEEPEEKNEVIAAYKAERQKYKKAKIKKGSGREEATLALLAKFQSKLETVKKISGDYSDEEEAPEGEIEAEAAGDMSWMTHKLIFEDEERKRKVIDANVQELDRYEIYDPRNPLTKRRLNLTFSCPGLEGAATVDNGYDIMKICGDNPELSFTADEDLNMAEVWICFSGNTTDMDHAHQLMKFNIDLSLQIESTMKMMGLTPQLYTGRYSNDLLSQLLDYLDITKAVIHNHGNRTLANSTIETPHMVAVYLQARHQMTSPQNGEMCYVPRYKIIDQFIGKFDITAAIGAGEAFDIVPHFHGHYIPDTSIVCGKEHVDMEGEWTGRDLRMMNEDTLMELVHAGMSQMMQQHLSNLYSHSSEGICMFVDKLQDETMDRIQKMAMIDIQVGEQLEMKIQAAMKEMQSSMDVSSSLQSFLDWGEMEMDPVNKSLIIGSYTGLSMVYGVNMLMLQSRMTGTRFPSNTTRMMLGQMLRGMGQLNYVAEMHPMMASMYGLEMLKYAQALRLVTHFLHENQLLPVKVAHVMMKLTGVIMSKQMNPMSNQTGSNSWTMPSMNCPFGLQMNLVSKALLKLSNGWDGEVEHDRPVDKDRMKMAMCRTNILRVFMLKGGYKLIRKAYIKRILMENGMKPGKF</sequence>